<name>A0A6C0LK29_9ZZZZ</name>
<organism evidence="1">
    <name type="scientific">viral metagenome</name>
    <dbReference type="NCBI Taxonomy" id="1070528"/>
    <lineage>
        <taxon>unclassified sequences</taxon>
        <taxon>metagenomes</taxon>
        <taxon>organismal metagenomes</taxon>
    </lineage>
</organism>
<dbReference type="AlphaFoldDB" id="A0A6C0LK29"/>
<reference evidence="1" key="1">
    <citation type="journal article" date="2020" name="Nature">
        <title>Giant virus diversity and host interactions through global metagenomics.</title>
        <authorList>
            <person name="Schulz F."/>
            <person name="Roux S."/>
            <person name="Paez-Espino D."/>
            <person name="Jungbluth S."/>
            <person name="Walsh D.A."/>
            <person name="Denef V.J."/>
            <person name="McMahon K.D."/>
            <person name="Konstantinidis K.T."/>
            <person name="Eloe-Fadrosh E.A."/>
            <person name="Kyrpides N.C."/>
            <person name="Woyke T."/>
        </authorList>
    </citation>
    <scope>NUCLEOTIDE SEQUENCE</scope>
    <source>
        <strain evidence="1">GVMAG-M-3300027892-73</strain>
    </source>
</reference>
<evidence type="ECO:0000313" key="1">
    <source>
        <dbReference type="EMBL" id="QHU30877.1"/>
    </source>
</evidence>
<proteinExistence type="predicted"/>
<dbReference type="EMBL" id="MN740520">
    <property type="protein sequence ID" value="QHU30877.1"/>
    <property type="molecule type" value="Genomic_DNA"/>
</dbReference>
<sequence length="69" mass="8015">MSTETVYPVKVVETFNVMGATWNDFICVWKRVNIEHMDKNITVDKSLIKNKGILEKTINKKGLKTRKKC</sequence>
<accession>A0A6C0LK29</accession>
<protein>
    <submittedName>
        <fullName evidence="1">Uncharacterized protein</fullName>
    </submittedName>
</protein>